<evidence type="ECO:0000256" key="4">
    <source>
        <dbReference type="ARBA" id="ARBA00023054"/>
    </source>
</evidence>
<proteinExistence type="inferred from homology"/>
<accession>A0A6Q2XW76</accession>
<dbReference type="GO" id="GO:0034974">
    <property type="term" value="C:Swi5-Swi2 complex"/>
    <property type="evidence" value="ECO:0007669"/>
    <property type="project" value="TreeGrafter"/>
</dbReference>
<name>A0A6Q2XW76_ESOLU</name>
<evidence type="ECO:0000256" key="6">
    <source>
        <dbReference type="ARBA" id="ARBA00030081"/>
    </source>
</evidence>
<dbReference type="FunFam" id="1.20.5.170:FF:000056">
    <property type="entry name" value="DNA repair protein SWI5 homolog"/>
    <property type="match status" value="1"/>
</dbReference>
<comment type="function">
    <text evidence="7">Component of the SWI5-SFR1 complex, a complex required for double-strand break repair via homologous recombination.</text>
</comment>
<dbReference type="GO" id="GO:0000724">
    <property type="term" value="P:double-strand break repair via homologous recombination"/>
    <property type="evidence" value="ECO:0007669"/>
    <property type="project" value="UniProtKB-ARBA"/>
</dbReference>
<protein>
    <recommendedName>
        <fullName evidence="2">DNA repair protein SWI5 homolog</fullName>
    </recommendedName>
    <alternativeName>
        <fullName evidence="6">Protein SAE3 homolog</fullName>
    </alternativeName>
</protein>
<dbReference type="PANTHER" id="PTHR28529">
    <property type="entry name" value="DNA REPAIR PROTEIN SWI5 HOMOLOG"/>
    <property type="match status" value="1"/>
</dbReference>
<comment type="subunit">
    <text evidence="8">Component of the swi5-sfr1 complex.</text>
</comment>
<reference evidence="10" key="3">
    <citation type="submission" date="2025-08" db="UniProtKB">
        <authorList>
            <consortium name="Ensembl"/>
        </authorList>
    </citation>
    <scope>IDENTIFICATION</scope>
</reference>
<keyword evidence="11" id="KW-1185">Reference proteome</keyword>
<reference evidence="10" key="4">
    <citation type="submission" date="2025-09" db="UniProtKB">
        <authorList>
            <consortium name="Ensembl"/>
        </authorList>
    </citation>
    <scope>IDENTIFICATION</scope>
</reference>
<evidence type="ECO:0000256" key="1">
    <source>
        <dbReference type="ARBA" id="ARBA00008060"/>
    </source>
</evidence>
<organism evidence="10 11">
    <name type="scientific">Esox lucius</name>
    <name type="common">Northern pike</name>
    <dbReference type="NCBI Taxonomy" id="8010"/>
    <lineage>
        <taxon>Eukaryota</taxon>
        <taxon>Metazoa</taxon>
        <taxon>Chordata</taxon>
        <taxon>Craniata</taxon>
        <taxon>Vertebrata</taxon>
        <taxon>Euteleostomi</taxon>
        <taxon>Actinopterygii</taxon>
        <taxon>Neopterygii</taxon>
        <taxon>Teleostei</taxon>
        <taxon>Protacanthopterygii</taxon>
        <taxon>Esociformes</taxon>
        <taxon>Esocidae</taxon>
        <taxon>Esox</taxon>
    </lineage>
</organism>
<reference evidence="10" key="2">
    <citation type="submission" date="2020-02" db="EMBL/GenBank/DDBJ databases">
        <title>Esox lucius (northern pike) genome, fEsoLuc1, primary haplotype.</title>
        <authorList>
            <person name="Myers G."/>
            <person name="Karagic N."/>
            <person name="Meyer A."/>
            <person name="Pippel M."/>
            <person name="Reichard M."/>
            <person name="Winkler S."/>
            <person name="Tracey A."/>
            <person name="Sims Y."/>
            <person name="Howe K."/>
            <person name="Rhie A."/>
            <person name="Formenti G."/>
            <person name="Durbin R."/>
            <person name="Fedrigo O."/>
            <person name="Jarvis E.D."/>
        </authorList>
    </citation>
    <scope>NUCLEOTIDE SEQUENCE [LARGE SCALE GENOMIC DNA]</scope>
</reference>
<keyword evidence="3" id="KW-0227">DNA damage</keyword>
<evidence type="ECO:0000313" key="10">
    <source>
        <dbReference type="Ensembl" id="ENSELUP00000057467.1"/>
    </source>
</evidence>
<evidence type="ECO:0000256" key="7">
    <source>
        <dbReference type="ARBA" id="ARBA00059338"/>
    </source>
</evidence>
<gene>
    <name evidence="10" type="primary">SWI5</name>
</gene>
<dbReference type="GeneTree" id="ENSGT00990000204868"/>
<dbReference type="Bgee" id="ENSELUG00000030044">
    <property type="expression patterns" value="Expressed in ovary and 10 other cell types or tissues"/>
</dbReference>
<dbReference type="Pfam" id="PF07061">
    <property type="entry name" value="Swi5"/>
    <property type="match status" value="1"/>
</dbReference>
<dbReference type="Gene3D" id="1.20.5.170">
    <property type="match status" value="1"/>
</dbReference>
<evidence type="ECO:0000313" key="11">
    <source>
        <dbReference type="Proteomes" id="UP000265140"/>
    </source>
</evidence>
<dbReference type="PANTHER" id="PTHR28529:SF2">
    <property type="entry name" value="DNA REPAIR PROTEIN SWI5 HOMOLOG"/>
    <property type="match status" value="1"/>
</dbReference>
<evidence type="ECO:0000256" key="9">
    <source>
        <dbReference type="SAM" id="MobiDB-lite"/>
    </source>
</evidence>
<keyword evidence="4" id="KW-0175">Coiled coil</keyword>
<dbReference type="AlphaFoldDB" id="A0A6Q2XW76"/>
<dbReference type="Proteomes" id="UP000265140">
    <property type="component" value="Chromosome 14"/>
</dbReference>
<feature type="region of interest" description="Disordered" evidence="9">
    <location>
        <begin position="1"/>
        <end position="63"/>
    </location>
</feature>
<dbReference type="InterPro" id="IPR010760">
    <property type="entry name" value="DNA-repair_Swi5"/>
</dbReference>
<evidence type="ECO:0000256" key="5">
    <source>
        <dbReference type="ARBA" id="ARBA00023204"/>
    </source>
</evidence>
<reference evidence="11" key="1">
    <citation type="journal article" date="2014" name="PLoS ONE">
        <title>The genome and linkage map of the northern pike (Esox lucius): conserved synteny revealed between the salmonid sister group and the Neoteleostei.</title>
        <authorList>
            <person name="Rondeau E.B."/>
            <person name="Minkley D.R."/>
            <person name="Leong J.S."/>
            <person name="Messmer A.M."/>
            <person name="Jantzen J.R."/>
            <person name="von Schalburg K.R."/>
            <person name="Lemon C."/>
            <person name="Bird N.H."/>
            <person name="Koop B.F."/>
        </authorList>
    </citation>
    <scope>NUCLEOTIDE SEQUENCE</scope>
</reference>
<keyword evidence="5" id="KW-0234">DNA repair</keyword>
<dbReference type="GO" id="GO:0032798">
    <property type="term" value="C:Swi5-Sfr1 complex"/>
    <property type="evidence" value="ECO:0007669"/>
    <property type="project" value="TreeGrafter"/>
</dbReference>
<dbReference type="InParanoid" id="A0A6Q2XW76"/>
<comment type="similarity">
    <text evidence="1">Belongs to the SWI5/SAE3 family.</text>
</comment>
<feature type="compositionally biased region" description="Polar residues" evidence="9">
    <location>
        <begin position="44"/>
        <end position="56"/>
    </location>
</feature>
<sequence>MDTKPNTEICDSVPLLTPKRKDLSTANGSHKRTPYSRCKKVHSSFKSPVQTPSGPTGPSDPKDEIEELKKRRAELDAEITLLEKDGIRVEELEQHIDLLHEYNDIKDIGQSLVGRIVSLSTKRAFQCGLLDSTLLCSFVGRLWV</sequence>
<evidence type="ECO:0000256" key="3">
    <source>
        <dbReference type="ARBA" id="ARBA00022763"/>
    </source>
</evidence>
<dbReference type="FunCoup" id="A0A6Q2XW76">
    <property type="interactions" value="3"/>
</dbReference>
<evidence type="ECO:0000256" key="8">
    <source>
        <dbReference type="ARBA" id="ARBA00064461"/>
    </source>
</evidence>
<evidence type="ECO:0000256" key="2">
    <source>
        <dbReference type="ARBA" id="ARBA00019825"/>
    </source>
</evidence>
<feature type="compositionally biased region" description="Basic residues" evidence="9">
    <location>
        <begin position="29"/>
        <end position="43"/>
    </location>
</feature>
<dbReference type="Ensembl" id="ENSELUT00000076313.2">
    <property type="protein sequence ID" value="ENSELUP00000057467.1"/>
    <property type="gene ID" value="ENSELUG00000030044.2"/>
</dbReference>